<protein>
    <submittedName>
        <fullName evidence="2">Glycosyl transferase family 2</fullName>
    </submittedName>
</protein>
<organism evidence="2 3">
    <name type="scientific">Candidatus Magasanikbacteria bacterium GW2011_GWA2_45_39</name>
    <dbReference type="NCBI Taxonomy" id="1619041"/>
    <lineage>
        <taxon>Bacteria</taxon>
        <taxon>Candidatus Magasanikiibacteriota</taxon>
    </lineage>
</organism>
<dbReference type="SUPFAM" id="SSF53448">
    <property type="entry name" value="Nucleotide-diphospho-sugar transferases"/>
    <property type="match status" value="1"/>
</dbReference>
<dbReference type="PATRIC" id="fig|1619041.3.peg.924"/>
<proteinExistence type="predicted"/>
<dbReference type="Pfam" id="PF00535">
    <property type="entry name" value="Glycos_transf_2"/>
    <property type="match status" value="1"/>
</dbReference>
<dbReference type="PANTHER" id="PTHR48090:SF7">
    <property type="entry name" value="RFBJ PROTEIN"/>
    <property type="match status" value="1"/>
</dbReference>
<gene>
    <name evidence="2" type="ORF">UX10_C0040G0002</name>
</gene>
<dbReference type="InterPro" id="IPR029044">
    <property type="entry name" value="Nucleotide-diphossugar_trans"/>
</dbReference>
<evidence type="ECO:0000313" key="3">
    <source>
        <dbReference type="Proteomes" id="UP000033999"/>
    </source>
</evidence>
<name>A0A0G1PL02_9BACT</name>
<keyword evidence="2" id="KW-0808">Transferase</keyword>
<comment type="caution">
    <text evidence="2">The sequence shown here is derived from an EMBL/GenBank/DDBJ whole genome shotgun (WGS) entry which is preliminary data.</text>
</comment>
<dbReference type="CDD" id="cd04179">
    <property type="entry name" value="DPM_DPG-synthase_like"/>
    <property type="match status" value="1"/>
</dbReference>
<sequence length="239" mass="27526">MKKNKVIVVMPAYNAAKTITKTIGDIPKGLISEIIVVDDHSTDDTVKVARKLGLTVFEHPNNLGYGGNQKTCYWEALKRNPDVVVMLHPDYQYDASLTGELVRPILERRFDVMFGSRIRTREEALAGGMPVTKYYLNRLFCVIENIILGVNFTEHFSGFRAYSRNALKIIPFGRFSNDFVFDQQLMISAIAHNLRVGEIAVPVRYYNESSSIQFWKGIKFLTETLFYLLQYSLWRRRLV</sequence>
<evidence type="ECO:0000313" key="2">
    <source>
        <dbReference type="EMBL" id="KKU06078.1"/>
    </source>
</evidence>
<feature type="domain" description="Glycosyltransferase 2-like" evidence="1">
    <location>
        <begin position="8"/>
        <end position="168"/>
    </location>
</feature>
<dbReference type="Gene3D" id="3.90.550.10">
    <property type="entry name" value="Spore Coat Polysaccharide Biosynthesis Protein SpsA, Chain A"/>
    <property type="match status" value="1"/>
</dbReference>
<dbReference type="Proteomes" id="UP000033999">
    <property type="component" value="Unassembled WGS sequence"/>
</dbReference>
<accession>A0A0G1PL02</accession>
<dbReference type="EMBL" id="LCKX01000040">
    <property type="protein sequence ID" value="KKU06078.1"/>
    <property type="molecule type" value="Genomic_DNA"/>
</dbReference>
<reference evidence="2 3" key="1">
    <citation type="journal article" date="2015" name="Nature">
        <title>rRNA introns, odd ribosomes, and small enigmatic genomes across a large radiation of phyla.</title>
        <authorList>
            <person name="Brown C.T."/>
            <person name="Hug L.A."/>
            <person name="Thomas B.C."/>
            <person name="Sharon I."/>
            <person name="Castelle C.J."/>
            <person name="Singh A."/>
            <person name="Wilkins M.J."/>
            <person name="Williams K.H."/>
            <person name="Banfield J.F."/>
        </authorList>
    </citation>
    <scope>NUCLEOTIDE SEQUENCE [LARGE SCALE GENOMIC DNA]</scope>
</reference>
<dbReference type="PANTHER" id="PTHR48090">
    <property type="entry name" value="UNDECAPRENYL-PHOSPHATE 4-DEOXY-4-FORMAMIDO-L-ARABINOSE TRANSFERASE-RELATED"/>
    <property type="match status" value="1"/>
</dbReference>
<dbReference type="AlphaFoldDB" id="A0A0G1PL02"/>
<evidence type="ECO:0000259" key="1">
    <source>
        <dbReference type="Pfam" id="PF00535"/>
    </source>
</evidence>
<dbReference type="GO" id="GO:0016740">
    <property type="term" value="F:transferase activity"/>
    <property type="evidence" value="ECO:0007669"/>
    <property type="project" value="UniProtKB-KW"/>
</dbReference>
<dbReference type="InterPro" id="IPR050256">
    <property type="entry name" value="Glycosyltransferase_2"/>
</dbReference>
<dbReference type="InterPro" id="IPR001173">
    <property type="entry name" value="Glyco_trans_2-like"/>
</dbReference>